<reference evidence="2" key="1">
    <citation type="journal article" date="2022" name="Int. J. Syst. Evol. Microbiol.">
        <title>Anaeromyxobacter oryzae sp. nov., Anaeromyxobacter diazotrophicus sp. nov. and Anaeromyxobacter paludicola sp. nov., isolated from paddy soils.</title>
        <authorList>
            <person name="Itoh H."/>
            <person name="Xu Z."/>
            <person name="Mise K."/>
            <person name="Masuda Y."/>
            <person name="Ushijima N."/>
            <person name="Hayakawa C."/>
            <person name="Shiratori Y."/>
            <person name="Senoo K."/>
        </authorList>
    </citation>
    <scope>NUCLEOTIDE SEQUENCE [LARGE SCALE GENOMIC DNA]</scope>
    <source>
        <strain evidence="2">Red630</strain>
    </source>
</reference>
<protein>
    <submittedName>
        <fullName evidence="1">Uncharacterized protein</fullName>
    </submittedName>
</protein>
<proteinExistence type="predicted"/>
<dbReference type="RefSeq" id="WP_248344434.1">
    <property type="nucleotide sequence ID" value="NZ_AP025592.1"/>
</dbReference>
<accession>A0ABN6N3I6</accession>
<evidence type="ECO:0000313" key="2">
    <source>
        <dbReference type="Proteomes" id="UP001162734"/>
    </source>
</evidence>
<dbReference type="EMBL" id="AP025592">
    <property type="protein sequence ID" value="BDG07626.1"/>
    <property type="molecule type" value="Genomic_DNA"/>
</dbReference>
<name>A0ABN6N3I6_9BACT</name>
<sequence length="114" mass="12431">MKLAARMLFLAGAIAIGFFLLRAAPRDLVLVYAIDEQPRPTGVAVDVLRDGETIRHAEFRFARGAPAQVRHPVKLTDGSYTLRFRLEAPGRPVATVERPLTVDESGPVVVNVAP</sequence>
<dbReference type="Proteomes" id="UP001162734">
    <property type="component" value="Chromosome"/>
</dbReference>
<evidence type="ECO:0000313" key="1">
    <source>
        <dbReference type="EMBL" id="BDG07626.1"/>
    </source>
</evidence>
<gene>
    <name evidence="1" type="ORF">AMPC_07390</name>
</gene>
<organism evidence="1 2">
    <name type="scientific">Anaeromyxobacter paludicola</name>
    <dbReference type="NCBI Taxonomy" id="2918171"/>
    <lineage>
        <taxon>Bacteria</taxon>
        <taxon>Pseudomonadati</taxon>
        <taxon>Myxococcota</taxon>
        <taxon>Myxococcia</taxon>
        <taxon>Myxococcales</taxon>
        <taxon>Cystobacterineae</taxon>
        <taxon>Anaeromyxobacteraceae</taxon>
        <taxon>Anaeromyxobacter</taxon>
    </lineage>
</organism>
<keyword evidence="2" id="KW-1185">Reference proteome</keyword>